<sequence length="394" mass="44941">MRIIVFGGDGFCGWPTALHLSNLGHEILIVDNFSRRKIDIELGIESLTPIFSIYDRIKAWKEISGKEIQFRMLDIAQNYEALLQLFMEYRPDTVIHFAEQRSAPYSMKNPETKRYTVNNNIAATHNILVAITSSGLNIHLIHLGTMGVYGYTSHGMVIPEGYLPVEIQAGDTKLKQEILYPANPGSVYHMTKTLDQLLFYYYAKNDKLRITDLHQGVVWGTQTKETVLSEQLINRFDYDGDYGTVLNRFLLQAVLKYPLSVHGTGGQTRGFIHIQDTVKCLQLSVENPPQNGERVCIRNQITETHRVRDLAQIVSKLTGAEIAYIPNPRNEDKENDLDVSNACFLELGLNPHKLETSLLTEIKEIAEKYKDRCDIGKIPCHSYWNKEIEKKILN</sequence>
<dbReference type="RefSeq" id="WP_334316083.1">
    <property type="nucleotide sequence ID" value="NZ_CP065938.1"/>
</dbReference>
<reference evidence="3" key="1">
    <citation type="submission" date="2020-12" db="EMBL/GenBank/DDBJ databases">
        <title>Taurinivorans muris gen. nov., sp. nov., fundamental and realized metabolic niche of a ubiquitous sulfidogenic bacterium in the murine intestine.</title>
        <authorList>
            <person name="Ye H."/>
            <person name="Hanson B.T."/>
            <person name="Loy A."/>
        </authorList>
    </citation>
    <scope>NUCLEOTIDE SEQUENCE</scope>
    <source>
        <strain evidence="3">LT0009</strain>
    </source>
</reference>
<proteinExistence type="inferred from homology"/>
<comment type="similarity">
    <text evidence="1">Belongs to the NAD(P)-dependent epimerase/dehydratase family.</text>
</comment>
<evidence type="ECO:0000313" key="4">
    <source>
        <dbReference type="Proteomes" id="UP001058120"/>
    </source>
</evidence>
<dbReference type="Gene3D" id="3.90.25.10">
    <property type="entry name" value="UDP-galactose 4-epimerase, domain 1"/>
    <property type="match status" value="1"/>
</dbReference>
<keyword evidence="4" id="KW-1185">Reference proteome</keyword>
<protein>
    <submittedName>
        <fullName evidence="3">NAD-dependent epimerase/dehydratase family protein</fullName>
    </submittedName>
</protein>
<name>A0ABY5Y444_9BACT</name>
<dbReference type="Proteomes" id="UP001058120">
    <property type="component" value="Chromosome"/>
</dbReference>
<dbReference type="Pfam" id="PF01370">
    <property type="entry name" value="Epimerase"/>
    <property type="match status" value="1"/>
</dbReference>
<accession>A0ABY5Y444</accession>
<gene>
    <name evidence="3" type="ORF">JBF11_03950</name>
</gene>
<evidence type="ECO:0000259" key="2">
    <source>
        <dbReference type="Pfam" id="PF01370"/>
    </source>
</evidence>
<evidence type="ECO:0000313" key="3">
    <source>
        <dbReference type="EMBL" id="UWX06472.1"/>
    </source>
</evidence>
<dbReference type="InterPro" id="IPR036291">
    <property type="entry name" value="NAD(P)-bd_dom_sf"/>
</dbReference>
<evidence type="ECO:0000256" key="1">
    <source>
        <dbReference type="ARBA" id="ARBA00007637"/>
    </source>
</evidence>
<dbReference type="InterPro" id="IPR001509">
    <property type="entry name" value="Epimerase_deHydtase"/>
</dbReference>
<dbReference type="Gene3D" id="3.40.50.720">
    <property type="entry name" value="NAD(P)-binding Rossmann-like Domain"/>
    <property type="match status" value="1"/>
</dbReference>
<organism evidence="3 4">
    <name type="scientific">Taurinivorans muris</name>
    <dbReference type="NCBI Taxonomy" id="2787751"/>
    <lineage>
        <taxon>Bacteria</taxon>
        <taxon>Pseudomonadati</taxon>
        <taxon>Thermodesulfobacteriota</taxon>
        <taxon>Desulfovibrionia</taxon>
        <taxon>Desulfovibrionales</taxon>
        <taxon>Desulfovibrionaceae</taxon>
        <taxon>Taurinivorans</taxon>
    </lineage>
</organism>
<dbReference type="PANTHER" id="PTHR43000">
    <property type="entry name" value="DTDP-D-GLUCOSE 4,6-DEHYDRATASE-RELATED"/>
    <property type="match status" value="1"/>
</dbReference>
<dbReference type="EMBL" id="CP065938">
    <property type="protein sequence ID" value="UWX06472.1"/>
    <property type="molecule type" value="Genomic_DNA"/>
</dbReference>
<feature type="domain" description="NAD-dependent epimerase/dehydratase" evidence="2">
    <location>
        <begin position="3"/>
        <end position="290"/>
    </location>
</feature>
<dbReference type="SUPFAM" id="SSF51735">
    <property type="entry name" value="NAD(P)-binding Rossmann-fold domains"/>
    <property type="match status" value="1"/>
</dbReference>